<feature type="transmembrane region" description="Helical" evidence="2">
    <location>
        <begin position="205"/>
        <end position="224"/>
    </location>
</feature>
<name>A0A1F5Z3M8_9BACT</name>
<gene>
    <name evidence="4" type="ORF">A2872_00910</name>
</gene>
<keyword evidence="2" id="KW-1133">Transmembrane helix</keyword>
<dbReference type="STRING" id="1798377.A2872_00910"/>
<feature type="transmembrane region" description="Helical" evidence="2">
    <location>
        <begin position="303"/>
        <end position="321"/>
    </location>
</feature>
<dbReference type="AlphaFoldDB" id="A0A1F5Z3M8"/>
<sequence>MKKFWLLIPFFLFFMFASKISVSAAPLPASSLGTGGGSQGADTSEAGIGIFNPIVNQQQATGNTALQLYQVYLINGFTNAGTRMIVGNGLGTAGATAGNPILNFQNNGAIGTMAYAIGGLYENKPASTVDYINNIAQNAGFSSPIRPAYAAGPGIGFTSLTPILKLWQLVRNITYLIFAVIFVVIGLMIILRVKIDPKTVISIQTALPKIIWSLVLITFSYPIAGFLIDIMYVLIGVILSVVSAGGLIKDVSSLSNNLQNESIFGFVGLGNWWSLTTMSGSAIQNIVNDLLGVLNLGGSVGSIIGALGGLIIAIAILYALVRTWFSLLGAYVNILIGVIFSPLAMLGEAIPGVSGLGLWLRAMLSNLLAFPLVVVLLVFGQSIMEYGTQNVRALGSENGFIPPLVGGNNPAAITALIGLGILLMIPKAVNILQDLLKSPPFKYGMALSESTGFGATVGTAPMRERAYQNMYNRALADPLGWTGIISRSVIGYGAERKLWGPPPRLPENAQPGPGSERG</sequence>
<evidence type="ECO:0000256" key="3">
    <source>
        <dbReference type="SAM" id="SignalP"/>
    </source>
</evidence>
<feature type="region of interest" description="Disordered" evidence="1">
    <location>
        <begin position="499"/>
        <end position="518"/>
    </location>
</feature>
<evidence type="ECO:0000256" key="1">
    <source>
        <dbReference type="SAM" id="MobiDB-lite"/>
    </source>
</evidence>
<feature type="chain" id="PRO_5009522792" evidence="3">
    <location>
        <begin position="25"/>
        <end position="518"/>
    </location>
</feature>
<feature type="signal peptide" evidence="3">
    <location>
        <begin position="1"/>
        <end position="24"/>
    </location>
</feature>
<dbReference type="Proteomes" id="UP000178681">
    <property type="component" value="Unassembled WGS sequence"/>
</dbReference>
<keyword evidence="3" id="KW-0732">Signal</keyword>
<keyword evidence="2" id="KW-0812">Transmembrane</keyword>
<comment type="caution">
    <text evidence="4">The sequence shown here is derived from an EMBL/GenBank/DDBJ whole genome shotgun (WGS) entry which is preliminary data.</text>
</comment>
<reference evidence="4 5" key="1">
    <citation type="journal article" date="2016" name="Nat. Commun.">
        <title>Thousands of microbial genomes shed light on interconnected biogeochemical processes in an aquifer system.</title>
        <authorList>
            <person name="Anantharaman K."/>
            <person name="Brown C.T."/>
            <person name="Hug L.A."/>
            <person name="Sharon I."/>
            <person name="Castelle C.J."/>
            <person name="Probst A.J."/>
            <person name="Thomas B.C."/>
            <person name="Singh A."/>
            <person name="Wilkins M.J."/>
            <person name="Karaoz U."/>
            <person name="Brodie E.L."/>
            <person name="Williams K.H."/>
            <person name="Hubbard S.S."/>
            <person name="Banfield J.F."/>
        </authorList>
    </citation>
    <scope>NUCLEOTIDE SEQUENCE [LARGE SCALE GENOMIC DNA]</scope>
</reference>
<feature type="transmembrane region" description="Helical" evidence="2">
    <location>
        <begin position="173"/>
        <end position="193"/>
    </location>
</feature>
<evidence type="ECO:0000313" key="4">
    <source>
        <dbReference type="EMBL" id="OGG06777.1"/>
    </source>
</evidence>
<protein>
    <submittedName>
        <fullName evidence="4">Uncharacterized protein</fullName>
    </submittedName>
</protein>
<evidence type="ECO:0000313" key="5">
    <source>
        <dbReference type="Proteomes" id="UP000178681"/>
    </source>
</evidence>
<evidence type="ECO:0000256" key="2">
    <source>
        <dbReference type="SAM" id="Phobius"/>
    </source>
</evidence>
<feature type="transmembrane region" description="Helical" evidence="2">
    <location>
        <begin position="230"/>
        <end position="251"/>
    </location>
</feature>
<feature type="transmembrane region" description="Helical" evidence="2">
    <location>
        <begin position="263"/>
        <end position="283"/>
    </location>
</feature>
<organism evidence="4 5">
    <name type="scientific">Candidatus Gottesmanbacteria bacterium RIFCSPHIGHO2_01_FULL_42_12</name>
    <dbReference type="NCBI Taxonomy" id="1798377"/>
    <lineage>
        <taxon>Bacteria</taxon>
        <taxon>Candidatus Gottesmaniibacteriota</taxon>
    </lineage>
</organism>
<proteinExistence type="predicted"/>
<keyword evidence="2" id="KW-0472">Membrane</keyword>
<feature type="transmembrane region" description="Helical" evidence="2">
    <location>
        <begin position="358"/>
        <end position="379"/>
    </location>
</feature>
<feature type="transmembrane region" description="Helical" evidence="2">
    <location>
        <begin position="328"/>
        <end position="346"/>
    </location>
</feature>
<accession>A0A1F5Z3M8</accession>
<dbReference type="EMBL" id="MFJG01000021">
    <property type="protein sequence ID" value="OGG06777.1"/>
    <property type="molecule type" value="Genomic_DNA"/>
</dbReference>